<evidence type="ECO:0000313" key="2">
    <source>
        <dbReference type="Proteomes" id="UP001151760"/>
    </source>
</evidence>
<organism evidence="1 2">
    <name type="scientific">Tanacetum coccineum</name>
    <dbReference type="NCBI Taxonomy" id="301880"/>
    <lineage>
        <taxon>Eukaryota</taxon>
        <taxon>Viridiplantae</taxon>
        <taxon>Streptophyta</taxon>
        <taxon>Embryophyta</taxon>
        <taxon>Tracheophyta</taxon>
        <taxon>Spermatophyta</taxon>
        <taxon>Magnoliopsida</taxon>
        <taxon>eudicotyledons</taxon>
        <taxon>Gunneridae</taxon>
        <taxon>Pentapetalae</taxon>
        <taxon>asterids</taxon>
        <taxon>campanulids</taxon>
        <taxon>Asterales</taxon>
        <taxon>Asteraceae</taxon>
        <taxon>Asteroideae</taxon>
        <taxon>Anthemideae</taxon>
        <taxon>Anthemidinae</taxon>
        <taxon>Tanacetum</taxon>
    </lineage>
</organism>
<sequence>MITKDAEIIQLEQQFEKSNHADFKQDDKLATESLEMCNVRTHGLKLSSVRQTKQVNAQEEGFDFEEAFALVLPPAWKTVRIFVAPTQQSKTISNLSDWTVKPANLNGPQKEEFMMLSARRFVDPDHRQKRQYALEILKKHNMDNCHSIGTVSPLATKPKLDVDLELRTRRPIE</sequence>
<protein>
    <submittedName>
        <fullName evidence="1">Uncharacterized protein</fullName>
    </submittedName>
</protein>
<accession>A0ABQ4YZH8</accession>
<gene>
    <name evidence="1" type="ORF">Tco_0748599</name>
</gene>
<dbReference type="EMBL" id="BQNB010010795">
    <property type="protein sequence ID" value="GJS82058.1"/>
    <property type="molecule type" value="Genomic_DNA"/>
</dbReference>
<name>A0ABQ4YZH8_9ASTR</name>
<reference evidence="1" key="1">
    <citation type="journal article" date="2022" name="Int. J. Mol. Sci.">
        <title>Draft Genome of Tanacetum Coccineum: Genomic Comparison of Closely Related Tanacetum-Family Plants.</title>
        <authorList>
            <person name="Yamashiro T."/>
            <person name="Shiraishi A."/>
            <person name="Nakayama K."/>
            <person name="Satake H."/>
        </authorList>
    </citation>
    <scope>NUCLEOTIDE SEQUENCE</scope>
</reference>
<dbReference type="Proteomes" id="UP001151760">
    <property type="component" value="Unassembled WGS sequence"/>
</dbReference>
<evidence type="ECO:0000313" key="1">
    <source>
        <dbReference type="EMBL" id="GJS82058.1"/>
    </source>
</evidence>
<proteinExistence type="predicted"/>
<reference evidence="1" key="2">
    <citation type="submission" date="2022-01" db="EMBL/GenBank/DDBJ databases">
        <authorList>
            <person name="Yamashiro T."/>
            <person name="Shiraishi A."/>
            <person name="Satake H."/>
            <person name="Nakayama K."/>
        </authorList>
    </citation>
    <scope>NUCLEOTIDE SEQUENCE</scope>
</reference>
<comment type="caution">
    <text evidence="1">The sequence shown here is derived from an EMBL/GenBank/DDBJ whole genome shotgun (WGS) entry which is preliminary data.</text>
</comment>
<keyword evidence="2" id="KW-1185">Reference proteome</keyword>